<evidence type="ECO:0000313" key="2">
    <source>
        <dbReference type="EMBL" id="KAF6378803.1"/>
    </source>
</evidence>
<accession>A0A7J7ZX24</accession>
<name>A0A7J7ZX24_MYOMY</name>
<comment type="caution">
    <text evidence="2">The sequence shown here is derived from an EMBL/GenBank/DDBJ whole genome shotgun (WGS) entry which is preliminary data.</text>
</comment>
<dbReference type="AlphaFoldDB" id="A0A7J7ZX24"/>
<reference evidence="2 3" key="1">
    <citation type="journal article" date="2020" name="Nature">
        <title>Six reference-quality genomes reveal evolution of bat adaptations.</title>
        <authorList>
            <person name="Jebb D."/>
            <person name="Huang Z."/>
            <person name="Pippel M."/>
            <person name="Hughes G.M."/>
            <person name="Lavrichenko K."/>
            <person name="Devanna P."/>
            <person name="Winkler S."/>
            <person name="Jermiin L.S."/>
            <person name="Skirmuntt E.C."/>
            <person name="Katzourakis A."/>
            <person name="Burkitt-Gray L."/>
            <person name="Ray D.A."/>
            <person name="Sullivan K.A.M."/>
            <person name="Roscito J.G."/>
            <person name="Kirilenko B.M."/>
            <person name="Davalos L.M."/>
            <person name="Corthals A.P."/>
            <person name="Power M.L."/>
            <person name="Jones G."/>
            <person name="Ransome R.D."/>
            <person name="Dechmann D.K.N."/>
            <person name="Locatelli A.G."/>
            <person name="Puechmaille S.J."/>
            <person name="Fedrigo O."/>
            <person name="Jarvis E.D."/>
            <person name="Hiller M."/>
            <person name="Vernes S.C."/>
            <person name="Myers E.W."/>
            <person name="Teeling E.C."/>
        </authorList>
    </citation>
    <scope>NUCLEOTIDE SEQUENCE [LARGE SCALE GENOMIC DNA]</scope>
    <source>
        <strain evidence="2">MMyoMyo1</strain>
        <tissue evidence="2">Flight muscle</tissue>
    </source>
</reference>
<protein>
    <submittedName>
        <fullName evidence="2">Uncharacterized protein</fullName>
    </submittedName>
</protein>
<gene>
    <name evidence="2" type="ORF">mMyoMyo1_009706</name>
</gene>
<dbReference type="Proteomes" id="UP000527355">
    <property type="component" value="Unassembled WGS sequence"/>
</dbReference>
<feature type="region of interest" description="Disordered" evidence="1">
    <location>
        <begin position="23"/>
        <end position="42"/>
    </location>
</feature>
<organism evidence="2 3">
    <name type="scientific">Myotis myotis</name>
    <name type="common">Greater mouse-eared bat</name>
    <name type="synonym">Vespertilio myotis</name>
    <dbReference type="NCBI Taxonomy" id="51298"/>
    <lineage>
        <taxon>Eukaryota</taxon>
        <taxon>Metazoa</taxon>
        <taxon>Chordata</taxon>
        <taxon>Craniata</taxon>
        <taxon>Vertebrata</taxon>
        <taxon>Euteleostomi</taxon>
        <taxon>Mammalia</taxon>
        <taxon>Eutheria</taxon>
        <taxon>Laurasiatheria</taxon>
        <taxon>Chiroptera</taxon>
        <taxon>Yangochiroptera</taxon>
        <taxon>Vespertilionidae</taxon>
        <taxon>Myotis</taxon>
    </lineage>
</organism>
<sequence length="125" mass="13481">MQPAHKSRTRRLCGGGLSGLGGFALPEGRGQRHPMSENPDAVPAPHWLAVEALPGASPGPAFPVRWRFAESVFPRGACPRGRNSRVRAREEAALPVPARYRAVCVTSGQKLAGDLEKDWFGVETQ</sequence>
<dbReference type="EMBL" id="JABWUV010000002">
    <property type="protein sequence ID" value="KAF6378803.1"/>
    <property type="molecule type" value="Genomic_DNA"/>
</dbReference>
<evidence type="ECO:0000313" key="3">
    <source>
        <dbReference type="Proteomes" id="UP000527355"/>
    </source>
</evidence>
<proteinExistence type="predicted"/>
<evidence type="ECO:0000256" key="1">
    <source>
        <dbReference type="SAM" id="MobiDB-lite"/>
    </source>
</evidence>
<keyword evidence="3" id="KW-1185">Reference proteome</keyword>